<accession>A0AC35FRK5</accession>
<sequence length="384" mass="43938">MFGFRLFSFLSGFMIDVITKYLPFLKFFWRKKMEVETFTCSVCWTQQPVDFSVACTKFDLPDISDDEIETDSSDSETDSDTEMEDTTAPETISKEKISSSEKKEDKEHVSHLFCADCVRAQAANACHGDAPLAKGGIGLCCMENKCDNVILLSSFRSLLSPEILTRLEDRMQHETIINAKIKNLERCIKCNYGQIMKNKAYRKKNLKFKCNECGAQHCRLCKAQWKKIHAGKSCWQFKWVDKARNGWDKEANPDFVDNETAQKLTENLIRTCPKCSLSFVKTHGCNLLKCRCGQAQCYNCRANDIGYDHFCNCSSKKTSKKCCNKCDLFDDVKARERKERNELIGNAKRRYETIAEPNSSGSKHTAAKQRHQPRTSTSESVKKH</sequence>
<protein>
    <submittedName>
        <fullName evidence="2">RING-type domain-containing protein</fullName>
    </submittedName>
</protein>
<evidence type="ECO:0000313" key="2">
    <source>
        <dbReference type="WBParaSite" id="PS1159_v2.g20179.t1"/>
    </source>
</evidence>
<organism evidence="1 2">
    <name type="scientific">Panagrolaimus sp. PS1159</name>
    <dbReference type="NCBI Taxonomy" id="55785"/>
    <lineage>
        <taxon>Eukaryota</taxon>
        <taxon>Metazoa</taxon>
        <taxon>Ecdysozoa</taxon>
        <taxon>Nematoda</taxon>
        <taxon>Chromadorea</taxon>
        <taxon>Rhabditida</taxon>
        <taxon>Tylenchina</taxon>
        <taxon>Panagrolaimomorpha</taxon>
        <taxon>Panagrolaimoidea</taxon>
        <taxon>Panagrolaimidae</taxon>
        <taxon>Panagrolaimus</taxon>
    </lineage>
</organism>
<reference evidence="2" key="1">
    <citation type="submission" date="2022-11" db="UniProtKB">
        <authorList>
            <consortium name="WormBaseParasite"/>
        </authorList>
    </citation>
    <scope>IDENTIFICATION</scope>
</reference>
<evidence type="ECO:0000313" key="1">
    <source>
        <dbReference type="Proteomes" id="UP000887580"/>
    </source>
</evidence>
<dbReference type="Proteomes" id="UP000887580">
    <property type="component" value="Unplaced"/>
</dbReference>
<dbReference type="WBParaSite" id="PS1159_v2.g20179.t1">
    <property type="protein sequence ID" value="PS1159_v2.g20179.t1"/>
    <property type="gene ID" value="PS1159_v2.g20179"/>
</dbReference>
<name>A0AC35FRK5_9BILA</name>
<proteinExistence type="predicted"/>